<dbReference type="EMBL" id="MAJU01000031">
    <property type="protein sequence ID" value="OCH16981.1"/>
    <property type="molecule type" value="Genomic_DNA"/>
</dbReference>
<dbReference type="RefSeq" id="WP_065612108.1">
    <property type="nucleotide sequence ID" value="NZ_CAWMPN010000031.1"/>
</dbReference>
<evidence type="ECO:0000313" key="1">
    <source>
        <dbReference type="EMBL" id="OCH16981.1"/>
    </source>
</evidence>
<name>A0A1B9NTE0_ALILO</name>
<accession>A0A1B9NTE0</accession>
<organism evidence="1 2">
    <name type="scientific">Aliivibrio logei</name>
    <name type="common">Vibrio logei</name>
    <dbReference type="NCBI Taxonomy" id="688"/>
    <lineage>
        <taxon>Bacteria</taxon>
        <taxon>Pseudomonadati</taxon>
        <taxon>Pseudomonadota</taxon>
        <taxon>Gammaproteobacteria</taxon>
        <taxon>Vibrionales</taxon>
        <taxon>Vibrionaceae</taxon>
        <taxon>Aliivibrio</taxon>
    </lineage>
</organism>
<dbReference type="PROSITE" id="PS51257">
    <property type="entry name" value="PROKAR_LIPOPROTEIN"/>
    <property type="match status" value="1"/>
</dbReference>
<comment type="caution">
    <text evidence="1">The sequence shown here is derived from an EMBL/GenBank/DDBJ whole genome shotgun (WGS) entry which is preliminary data.</text>
</comment>
<gene>
    <name evidence="1" type="ORF">A6E04_19175</name>
</gene>
<dbReference type="AlphaFoldDB" id="A0A1B9NTE0"/>
<sequence length="165" mass="18359">MNKVVIGLLVSLILVGCSNLGTIRAVNGNKVQNIEDPNDYGSIAYVDYFDVETLKKNEIKRADLAFEKANISDIPKYGYVIAHVKTPTIESADTKWWKVVIVDEAGKVIISKKGQGDIANYETSNGVTVWKNSILVELPKISPPFNVYIVSELQNKRWGYKVLGQ</sequence>
<dbReference type="STRING" id="688.A6E04_19175"/>
<proteinExistence type="predicted"/>
<dbReference type="Proteomes" id="UP000093523">
    <property type="component" value="Unassembled WGS sequence"/>
</dbReference>
<protein>
    <submittedName>
        <fullName evidence="1">Uncharacterized protein</fullName>
    </submittedName>
</protein>
<evidence type="ECO:0000313" key="2">
    <source>
        <dbReference type="Proteomes" id="UP000093523"/>
    </source>
</evidence>
<reference evidence="1 2" key="1">
    <citation type="submission" date="2016-06" db="EMBL/GenBank/DDBJ databases">
        <authorList>
            <person name="Kjaerup R.B."/>
            <person name="Dalgaard T.S."/>
            <person name="Juul-Madsen H.R."/>
        </authorList>
    </citation>
    <scope>NUCLEOTIDE SEQUENCE [LARGE SCALE GENOMIC DNA]</scope>
    <source>
        <strain evidence="1 2">1S159</strain>
    </source>
</reference>
<dbReference type="OrthoDB" id="9905405at2"/>